<organism evidence="4 5">
    <name type="scientific">Conchiformibius steedae DSM 2580</name>
    <dbReference type="NCBI Taxonomy" id="1121352"/>
    <lineage>
        <taxon>Bacteria</taxon>
        <taxon>Pseudomonadati</taxon>
        <taxon>Pseudomonadota</taxon>
        <taxon>Betaproteobacteria</taxon>
        <taxon>Neisseriales</taxon>
        <taxon>Neisseriaceae</taxon>
        <taxon>Conchiformibius</taxon>
    </lineage>
</organism>
<evidence type="ECO:0000313" key="4">
    <source>
        <dbReference type="EMBL" id="URD66711.1"/>
    </source>
</evidence>
<reference evidence="4" key="1">
    <citation type="submission" date="2022-05" db="EMBL/GenBank/DDBJ databases">
        <title>Alysiella filiformis genome sequencing.</title>
        <authorList>
            <person name="Viehboeck T."/>
        </authorList>
    </citation>
    <scope>NUCLEOTIDE SEQUENCE</scope>
    <source>
        <strain evidence="4">DSM 2580</strain>
    </source>
</reference>
<evidence type="ECO:0000256" key="1">
    <source>
        <dbReference type="ARBA" id="ARBA00022723"/>
    </source>
</evidence>
<dbReference type="InterPro" id="IPR036412">
    <property type="entry name" value="HAD-like_sf"/>
</dbReference>
<keyword evidence="1" id="KW-0479">Metal-binding</keyword>
<sequence>MSNLAIFDLDHTLIATDSDRAFTEFLIEQGFLDADEAAARNEQFYRDYQNGCLDVHEFVAFQMGAVTNVARAELDALHPQFVRDKIAAYILADAQATVAQHRSQGDELLVISSTNEFIITPICHLFGITEIIGTALQTDEAGRFNGKIQGTPSLGEGKITRLQQWLQTRGKQRSDYGKVVFYSDSKNDLPLLRWANEAVAVNPDDTLKQEAQQKGWRIEYWR</sequence>
<gene>
    <name evidence="4" type="ORF">LNQ82_05580</name>
</gene>
<dbReference type="PANTHER" id="PTHR43344">
    <property type="entry name" value="PHOSPHOSERINE PHOSPHATASE"/>
    <property type="match status" value="1"/>
</dbReference>
<keyword evidence="2 4" id="KW-0378">Hydrolase</keyword>
<name>A0AAE9KYX8_9NEIS</name>
<dbReference type="EMBL" id="CP097501">
    <property type="protein sequence ID" value="URD66711.1"/>
    <property type="molecule type" value="Genomic_DNA"/>
</dbReference>
<dbReference type="NCBIfam" id="TIGR01488">
    <property type="entry name" value="HAD-SF-IB"/>
    <property type="match status" value="1"/>
</dbReference>
<dbReference type="Pfam" id="PF12710">
    <property type="entry name" value="HAD"/>
    <property type="match status" value="1"/>
</dbReference>
<dbReference type="NCBIfam" id="TIGR01490">
    <property type="entry name" value="HAD-SF-IB-hyp1"/>
    <property type="match status" value="1"/>
</dbReference>
<keyword evidence="3" id="KW-0460">Magnesium</keyword>
<evidence type="ECO:0000256" key="2">
    <source>
        <dbReference type="ARBA" id="ARBA00022801"/>
    </source>
</evidence>
<dbReference type="InterPro" id="IPR006385">
    <property type="entry name" value="HAD_hydro_SerB1"/>
</dbReference>
<evidence type="ECO:0000256" key="3">
    <source>
        <dbReference type="ARBA" id="ARBA00022842"/>
    </source>
</evidence>
<dbReference type="InterPro" id="IPR023214">
    <property type="entry name" value="HAD_sf"/>
</dbReference>
<dbReference type="GO" id="GO:0016787">
    <property type="term" value="F:hydrolase activity"/>
    <property type="evidence" value="ECO:0007669"/>
    <property type="project" value="UniProtKB-KW"/>
</dbReference>
<dbReference type="SUPFAM" id="SSF56784">
    <property type="entry name" value="HAD-like"/>
    <property type="match status" value="1"/>
</dbReference>
<dbReference type="AlphaFoldDB" id="A0AAE9KYX8"/>
<dbReference type="InterPro" id="IPR050582">
    <property type="entry name" value="HAD-like_SerB"/>
</dbReference>
<dbReference type="PANTHER" id="PTHR43344:SF13">
    <property type="entry name" value="PHOSPHATASE RV3661-RELATED"/>
    <property type="match status" value="1"/>
</dbReference>
<protein>
    <submittedName>
        <fullName evidence="4">HAD-IB family hydrolase</fullName>
    </submittedName>
</protein>
<accession>A0AAE9KYX8</accession>
<dbReference type="Proteomes" id="UP001056819">
    <property type="component" value="Chromosome"/>
</dbReference>
<proteinExistence type="predicted"/>
<dbReference type="CDD" id="cd02612">
    <property type="entry name" value="HAD_PGPPase"/>
    <property type="match status" value="1"/>
</dbReference>
<dbReference type="RefSeq" id="WP_027022293.1">
    <property type="nucleotide sequence ID" value="NZ_CP097501.1"/>
</dbReference>
<dbReference type="Gene3D" id="1.20.1440.100">
    <property type="entry name" value="SG protein - dephosphorylation function"/>
    <property type="match status" value="1"/>
</dbReference>
<evidence type="ECO:0000313" key="5">
    <source>
        <dbReference type="Proteomes" id="UP001056819"/>
    </source>
</evidence>
<dbReference type="Gene3D" id="3.40.50.1000">
    <property type="entry name" value="HAD superfamily/HAD-like"/>
    <property type="match status" value="1"/>
</dbReference>
<dbReference type="GO" id="GO:0046872">
    <property type="term" value="F:metal ion binding"/>
    <property type="evidence" value="ECO:0007669"/>
    <property type="project" value="UniProtKB-KW"/>
</dbReference>